<accession>A0A229P4Y8</accession>
<gene>
    <name evidence="3" type="ORF">CGZ75_11250</name>
</gene>
<dbReference type="OrthoDB" id="9811743at2"/>
<protein>
    <submittedName>
        <fullName evidence="3">UDP-glucose 4-epimerase</fullName>
    </submittedName>
</protein>
<dbReference type="SUPFAM" id="SSF51735">
    <property type="entry name" value="NAD(P)-binding Rossmann-fold domains"/>
    <property type="match status" value="1"/>
</dbReference>
<evidence type="ECO:0000256" key="1">
    <source>
        <dbReference type="ARBA" id="ARBA00007637"/>
    </source>
</evidence>
<keyword evidence="4" id="KW-1185">Reference proteome</keyword>
<evidence type="ECO:0000259" key="2">
    <source>
        <dbReference type="Pfam" id="PF01370"/>
    </source>
</evidence>
<evidence type="ECO:0000313" key="3">
    <source>
        <dbReference type="EMBL" id="OXM17160.1"/>
    </source>
</evidence>
<comment type="caution">
    <text evidence="3">The sequence shown here is derived from an EMBL/GenBank/DDBJ whole genome shotgun (WGS) entry which is preliminary data.</text>
</comment>
<dbReference type="PANTHER" id="PTHR43000">
    <property type="entry name" value="DTDP-D-GLUCOSE 4,6-DEHYDRATASE-RELATED"/>
    <property type="match status" value="1"/>
</dbReference>
<dbReference type="InterPro" id="IPR001509">
    <property type="entry name" value="Epimerase_deHydtase"/>
</dbReference>
<sequence length="314" mass="34981">MKILITGVAGFIASHLCEYFLNETEHEVVGVDGFVREELQIIGTRNMISFLHHPRFTLIKENMLQLDWTKRLADVDIIYHLAGIPGVRSSFGSSFSEYVNSNILATQQILKACRGTGVQKLIFASTSSVYGEKIGQVSEEAELSPLSPYGITKQSGEQLCRVYRVNDGVPTVVLRFFTVYGPRQRSDMAFHLFIRRMLADEPIHVYGDGTQTRDFTFIQDCIQGTAAAGLRPGLIGETINIGGAERASVNEIISRLETLIGRKAKVIYTGTTHGEPKHTWADISKASRLLGYKPEVTLDKGLPLEMYDLMKLYS</sequence>
<comment type="similarity">
    <text evidence="1">Belongs to the NAD(P)-dependent epimerase/dehydratase family.</text>
</comment>
<dbReference type="AlphaFoldDB" id="A0A229P4Y8"/>
<dbReference type="PRINTS" id="PR01713">
    <property type="entry name" value="NUCEPIMERASE"/>
</dbReference>
<dbReference type="EMBL" id="NMUQ01000001">
    <property type="protein sequence ID" value="OXM17160.1"/>
    <property type="molecule type" value="Genomic_DNA"/>
</dbReference>
<reference evidence="3 4" key="1">
    <citation type="submission" date="2017-07" db="EMBL/GenBank/DDBJ databases">
        <title>Paenibacillus herberti R33 genome sequencing and assembly.</title>
        <authorList>
            <person name="Su W."/>
        </authorList>
    </citation>
    <scope>NUCLEOTIDE SEQUENCE [LARGE SCALE GENOMIC DNA]</scope>
    <source>
        <strain evidence="3 4">R33</strain>
    </source>
</reference>
<dbReference type="Proteomes" id="UP000215145">
    <property type="component" value="Unassembled WGS sequence"/>
</dbReference>
<proteinExistence type="inferred from homology"/>
<dbReference type="RefSeq" id="WP_089524237.1">
    <property type="nucleotide sequence ID" value="NZ_NMUQ01000001.1"/>
</dbReference>
<name>A0A229P4Y8_9BACL</name>
<dbReference type="Pfam" id="PF01370">
    <property type="entry name" value="Epimerase"/>
    <property type="match status" value="1"/>
</dbReference>
<organism evidence="3 4">
    <name type="scientific">Paenibacillus herberti</name>
    <dbReference type="NCBI Taxonomy" id="1619309"/>
    <lineage>
        <taxon>Bacteria</taxon>
        <taxon>Bacillati</taxon>
        <taxon>Bacillota</taxon>
        <taxon>Bacilli</taxon>
        <taxon>Bacillales</taxon>
        <taxon>Paenibacillaceae</taxon>
        <taxon>Paenibacillus</taxon>
    </lineage>
</organism>
<feature type="domain" description="NAD-dependent epimerase/dehydratase" evidence="2">
    <location>
        <begin position="3"/>
        <end position="242"/>
    </location>
</feature>
<evidence type="ECO:0000313" key="4">
    <source>
        <dbReference type="Proteomes" id="UP000215145"/>
    </source>
</evidence>
<dbReference type="InterPro" id="IPR036291">
    <property type="entry name" value="NAD(P)-bd_dom_sf"/>
</dbReference>
<dbReference type="Gene3D" id="3.40.50.720">
    <property type="entry name" value="NAD(P)-binding Rossmann-like Domain"/>
    <property type="match status" value="1"/>
</dbReference>